<evidence type="ECO:0008006" key="5">
    <source>
        <dbReference type="Google" id="ProtNLM"/>
    </source>
</evidence>
<feature type="region of interest" description="Disordered" evidence="2">
    <location>
        <begin position="553"/>
        <end position="695"/>
    </location>
</feature>
<dbReference type="SUPFAM" id="SSF56672">
    <property type="entry name" value="DNA/RNA polymerases"/>
    <property type="match status" value="1"/>
</dbReference>
<feature type="compositionally biased region" description="Basic and acidic residues" evidence="2">
    <location>
        <begin position="673"/>
        <end position="695"/>
    </location>
</feature>
<accession>A0A388L6T9</accession>
<feature type="compositionally biased region" description="Low complexity" evidence="2">
    <location>
        <begin position="165"/>
        <end position="175"/>
    </location>
</feature>
<dbReference type="OrthoDB" id="3695537at2759"/>
<feature type="compositionally biased region" description="Basic and acidic residues" evidence="2">
    <location>
        <begin position="629"/>
        <end position="644"/>
    </location>
</feature>
<keyword evidence="1" id="KW-0175">Coiled coil</keyword>
<dbReference type="Gramene" id="GBG78019">
    <property type="protein sequence ID" value="GBG78019"/>
    <property type="gene ID" value="CBR_g25953"/>
</dbReference>
<feature type="compositionally biased region" description="Acidic residues" evidence="2">
    <location>
        <begin position="562"/>
        <end position="572"/>
    </location>
</feature>
<sequence>MFDRTGRPIDPEIRGGTREEALRIAALGPNAPGVFRMWQEKGGPEEKMNRMGIEGSKEDVPLVEEEAEEDDVRITVRDTFDRMEDLVNKMQRLQLRLQGICEEAGKEGVGCPKVFTMGRGGSGDGPNEPNPRMLRANMAAKISGGQRSVRGTIPFATRRPAGGNPQKEQAQASQPAEEEPPITVKGDEDEDEKIREEEERQAKIRAKRRKGEAKEGRSKRDMAPSKKRKYQTSIEEGVDLEGLVNKLLEGHNELLNLKEILASAPKFREMVKARLSRRRVASVRMGDLIPKEANWSVAGSKMDWKFVGTGSIDVMIKGKMCPGMVDTGAEMNIVNGETTVKLGLEVNENDCGFLNEASGKTGYTGVASNVVIEIGRVKRMREGIQNGPCRINDETEKKLIIGEPGFLTRQEEDLVKELIREKHGAYAFNDDQRGRLDVDKIEMIRIHTAPHEPWNARGAKYPNPEDRRRVVEYQNGKIRTDVAGYSSGPYASPWFCFVKPNGVLRWVKDLQRLNAVTVRDAGGLPDADQLSEACAARQDQRKKERLQKKGLWIGREVTEPQGNEEENEEEDNVPLKKLKNKARVSPKSSSKESERAEGDEQEEEEAAEDRRRSMGTSMVPRKKKLGKKRAIESGRKEVQERVSEEGEGVEEVEEGKKVQGGGKAPKFKRTKEKRPIGDKEETSEIGKKEDEKDGQVEKLMRDMEEMRKEVRELKKEKEELQKEMSQLRVTLNVWSRELEEEVATRGKIEIRVGGLVSEVSVLGQDLDNEISERKKLGREWEKRWGEILKGIEGLRLSEQGKEKKATKMVGRKWGEEKGVQTEGKREESPAPDREVSESVAMPLPGQGKRQRESQLDSPKVAEDQAETSIQPDISLPCANVSMRMQVAWLNAIRTVGPFSPFRHTTDPRLLRASRMCMHIA</sequence>
<dbReference type="InterPro" id="IPR043502">
    <property type="entry name" value="DNA/RNA_pol_sf"/>
</dbReference>
<evidence type="ECO:0000256" key="2">
    <source>
        <dbReference type="SAM" id="MobiDB-lite"/>
    </source>
</evidence>
<evidence type="ECO:0000313" key="4">
    <source>
        <dbReference type="Proteomes" id="UP000265515"/>
    </source>
</evidence>
<dbReference type="EMBL" id="BFEA01000284">
    <property type="protein sequence ID" value="GBG78019.1"/>
    <property type="molecule type" value="Genomic_DNA"/>
</dbReference>
<feature type="compositionally biased region" description="Basic and acidic residues" evidence="2">
    <location>
        <begin position="589"/>
        <end position="598"/>
    </location>
</feature>
<evidence type="ECO:0000313" key="3">
    <source>
        <dbReference type="EMBL" id="GBG78019.1"/>
    </source>
</evidence>
<dbReference type="Proteomes" id="UP000265515">
    <property type="component" value="Unassembled WGS sequence"/>
</dbReference>
<dbReference type="Gene3D" id="3.10.10.10">
    <property type="entry name" value="HIV Type 1 Reverse Transcriptase, subunit A, domain 1"/>
    <property type="match status" value="1"/>
</dbReference>
<feature type="coiled-coil region" evidence="1">
    <location>
        <begin position="76"/>
        <end position="103"/>
    </location>
</feature>
<feature type="compositionally biased region" description="Basic and acidic residues" evidence="2">
    <location>
        <begin position="812"/>
        <end position="836"/>
    </location>
</feature>
<comment type="caution">
    <text evidence="3">The sequence shown here is derived from an EMBL/GenBank/DDBJ whole genome shotgun (WGS) entry which is preliminary data.</text>
</comment>
<feature type="region of interest" description="Disordered" evidence="2">
    <location>
        <begin position="799"/>
        <end position="868"/>
    </location>
</feature>
<feature type="region of interest" description="Disordered" evidence="2">
    <location>
        <begin position="142"/>
        <end position="232"/>
    </location>
</feature>
<dbReference type="InterPro" id="IPR021109">
    <property type="entry name" value="Peptidase_aspartic_dom_sf"/>
</dbReference>
<feature type="compositionally biased region" description="Basic and acidic residues" evidence="2">
    <location>
        <begin position="212"/>
        <end position="224"/>
    </location>
</feature>
<reference evidence="3 4" key="1">
    <citation type="journal article" date="2018" name="Cell">
        <title>The Chara Genome: Secondary Complexity and Implications for Plant Terrestrialization.</title>
        <authorList>
            <person name="Nishiyama T."/>
            <person name="Sakayama H."/>
            <person name="Vries J.D."/>
            <person name="Buschmann H."/>
            <person name="Saint-Marcoux D."/>
            <person name="Ullrich K.K."/>
            <person name="Haas F.B."/>
            <person name="Vanderstraeten L."/>
            <person name="Becker D."/>
            <person name="Lang D."/>
            <person name="Vosolsobe S."/>
            <person name="Rombauts S."/>
            <person name="Wilhelmsson P.K.I."/>
            <person name="Janitza P."/>
            <person name="Kern R."/>
            <person name="Heyl A."/>
            <person name="Rumpler F."/>
            <person name="Villalobos L.I.A.C."/>
            <person name="Clay J.M."/>
            <person name="Skokan R."/>
            <person name="Toyoda A."/>
            <person name="Suzuki Y."/>
            <person name="Kagoshima H."/>
            <person name="Schijlen E."/>
            <person name="Tajeshwar N."/>
            <person name="Catarino B."/>
            <person name="Hetherington A.J."/>
            <person name="Saltykova A."/>
            <person name="Bonnot C."/>
            <person name="Breuninger H."/>
            <person name="Symeonidi A."/>
            <person name="Radhakrishnan G.V."/>
            <person name="Van Nieuwerburgh F."/>
            <person name="Deforce D."/>
            <person name="Chang C."/>
            <person name="Karol K.G."/>
            <person name="Hedrich R."/>
            <person name="Ulvskov P."/>
            <person name="Glockner G."/>
            <person name="Delwiche C.F."/>
            <person name="Petrasek J."/>
            <person name="Van de Peer Y."/>
            <person name="Friml J."/>
            <person name="Beilby M."/>
            <person name="Dolan L."/>
            <person name="Kohara Y."/>
            <person name="Sugano S."/>
            <person name="Fujiyama A."/>
            <person name="Delaux P.-M."/>
            <person name="Quint M."/>
            <person name="TheiBen G."/>
            <person name="Hagemann M."/>
            <person name="Harholt J."/>
            <person name="Dunand C."/>
            <person name="Zachgo S."/>
            <person name="Langdale J."/>
            <person name="Maumus F."/>
            <person name="Straeten D.V.D."/>
            <person name="Gould S.B."/>
            <person name="Rensing S.A."/>
        </authorList>
    </citation>
    <scope>NUCLEOTIDE SEQUENCE [LARGE SCALE GENOMIC DNA]</scope>
    <source>
        <strain evidence="3 4">S276</strain>
    </source>
</reference>
<protein>
    <recommendedName>
        <fullName evidence="5">Peptidase A2 domain-containing protein</fullName>
    </recommendedName>
</protein>
<organism evidence="3 4">
    <name type="scientific">Chara braunii</name>
    <name type="common">Braun's stonewort</name>
    <dbReference type="NCBI Taxonomy" id="69332"/>
    <lineage>
        <taxon>Eukaryota</taxon>
        <taxon>Viridiplantae</taxon>
        <taxon>Streptophyta</taxon>
        <taxon>Charophyceae</taxon>
        <taxon>Charales</taxon>
        <taxon>Characeae</taxon>
        <taxon>Chara</taxon>
    </lineage>
</organism>
<gene>
    <name evidence="3" type="ORF">CBR_g25953</name>
</gene>
<feature type="compositionally biased region" description="Basic and acidic residues" evidence="2">
    <location>
        <begin position="849"/>
        <end position="862"/>
    </location>
</feature>
<dbReference type="AlphaFoldDB" id="A0A388L6T9"/>
<evidence type="ECO:0000256" key="1">
    <source>
        <dbReference type="SAM" id="Coils"/>
    </source>
</evidence>
<dbReference type="Gene3D" id="2.40.70.10">
    <property type="entry name" value="Acid Proteases"/>
    <property type="match status" value="1"/>
</dbReference>
<name>A0A388L6T9_CHABU</name>
<keyword evidence="4" id="KW-1185">Reference proteome</keyword>
<feature type="compositionally biased region" description="Basic and acidic residues" evidence="2">
    <location>
        <begin position="192"/>
        <end position="202"/>
    </location>
</feature>
<proteinExistence type="predicted"/>